<reference evidence="2" key="1">
    <citation type="submission" date="2020-05" db="EMBL/GenBank/DDBJ databases">
        <authorList>
            <person name="Chiriac C."/>
            <person name="Salcher M."/>
            <person name="Ghai R."/>
            <person name="Kavagutti S V."/>
        </authorList>
    </citation>
    <scope>NUCLEOTIDE SEQUENCE</scope>
</reference>
<proteinExistence type="predicted"/>
<keyword evidence="1" id="KW-1133">Transmembrane helix</keyword>
<sequence length="392" mass="42399">MSDTRKLNPPASLTPASIPWFVLFFDLVVVAAFSQTAKTYQATPTWYTSAFIAACILLVYSLWAVTTIEFLVTEVETWTHRVIVLVQMTAILVGALSLGRGSGLQDAWGFAALSVALGCGAVLTGLRGRIHQRDRNLIIRRAVLLGVASLLFFGGALVPAESDVGGVHVVLIVFYLATPVAIAAALTLMPQLVHRDARERSHVIQERFGLILLIVLGDSFLLLLGSVGSDNTIAQPLFFIASVLLVFSIWALYFPELSRAAFPDTLRAGYARLGAHFLLVLSSTVAIVACTWMTKHSFPQLAESARQDGAWTALPIFTISASILWLTLLRDRRMSAQSVLHLTCSVVLLVLTLFGIFASDLESYWLLLAAVGVLIAQAILSLSAFRVASSVA</sequence>
<evidence type="ECO:0000256" key="1">
    <source>
        <dbReference type="SAM" id="Phobius"/>
    </source>
</evidence>
<feature type="transmembrane region" description="Helical" evidence="1">
    <location>
        <begin position="309"/>
        <end position="327"/>
    </location>
</feature>
<feature type="transmembrane region" description="Helical" evidence="1">
    <location>
        <begin position="166"/>
        <end position="188"/>
    </location>
</feature>
<name>A0A6J7G302_9ZZZZ</name>
<feature type="transmembrane region" description="Helical" evidence="1">
    <location>
        <begin position="107"/>
        <end position="126"/>
    </location>
</feature>
<dbReference type="PANTHER" id="PTHR36840:SF1">
    <property type="entry name" value="BLL5714 PROTEIN"/>
    <property type="match status" value="1"/>
</dbReference>
<feature type="transmembrane region" description="Helical" evidence="1">
    <location>
        <begin position="138"/>
        <end position="160"/>
    </location>
</feature>
<feature type="transmembrane region" description="Helical" evidence="1">
    <location>
        <begin position="208"/>
        <end position="227"/>
    </location>
</feature>
<feature type="transmembrane region" description="Helical" evidence="1">
    <location>
        <begin position="339"/>
        <end position="358"/>
    </location>
</feature>
<dbReference type="InterPro" id="IPR010640">
    <property type="entry name" value="Low_temperature_requirement_A"/>
</dbReference>
<feature type="transmembrane region" description="Helical" evidence="1">
    <location>
        <begin position="275"/>
        <end position="294"/>
    </location>
</feature>
<evidence type="ECO:0000313" key="2">
    <source>
        <dbReference type="EMBL" id="CAB4902732.1"/>
    </source>
</evidence>
<organism evidence="2">
    <name type="scientific">freshwater metagenome</name>
    <dbReference type="NCBI Taxonomy" id="449393"/>
    <lineage>
        <taxon>unclassified sequences</taxon>
        <taxon>metagenomes</taxon>
        <taxon>ecological metagenomes</taxon>
    </lineage>
</organism>
<dbReference type="AlphaFoldDB" id="A0A6J7G302"/>
<dbReference type="PANTHER" id="PTHR36840">
    <property type="entry name" value="BLL5714 PROTEIN"/>
    <property type="match status" value="1"/>
</dbReference>
<keyword evidence="1" id="KW-0812">Transmembrane</keyword>
<keyword evidence="1" id="KW-0472">Membrane</keyword>
<feature type="transmembrane region" description="Helical" evidence="1">
    <location>
        <begin position="233"/>
        <end position="254"/>
    </location>
</feature>
<dbReference type="Pfam" id="PF06772">
    <property type="entry name" value="LtrA"/>
    <property type="match status" value="1"/>
</dbReference>
<feature type="transmembrane region" description="Helical" evidence="1">
    <location>
        <begin position="82"/>
        <end position="101"/>
    </location>
</feature>
<gene>
    <name evidence="2" type="ORF">UFOPK3516_01019</name>
</gene>
<feature type="transmembrane region" description="Helical" evidence="1">
    <location>
        <begin position="46"/>
        <end position="70"/>
    </location>
</feature>
<dbReference type="EMBL" id="CAFBMB010000076">
    <property type="protein sequence ID" value="CAB4902732.1"/>
    <property type="molecule type" value="Genomic_DNA"/>
</dbReference>
<accession>A0A6J7G302</accession>
<feature type="transmembrane region" description="Helical" evidence="1">
    <location>
        <begin position="364"/>
        <end position="385"/>
    </location>
</feature>
<feature type="transmembrane region" description="Helical" evidence="1">
    <location>
        <begin position="12"/>
        <end position="34"/>
    </location>
</feature>
<protein>
    <submittedName>
        <fullName evidence="2">Unannotated protein</fullName>
    </submittedName>
</protein>